<dbReference type="GO" id="GO:0030288">
    <property type="term" value="C:outer membrane-bounded periplasmic space"/>
    <property type="evidence" value="ECO:0007669"/>
    <property type="project" value="UniProtKB-ARBA"/>
</dbReference>
<evidence type="ECO:0000256" key="2">
    <source>
        <dbReference type="ARBA" id="ARBA00022448"/>
    </source>
</evidence>
<dbReference type="InterPro" id="IPR039424">
    <property type="entry name" value="SBP_5"/>
</dbReference>
<feature type="domain" description="Solute-binding protein family 5" evidence="4">
    <location>
        <begin position="84"/>
        <end position="334"/>
    </location>
</feature>
<dbReference type="CDD" id="cd00995">
    <property type="entry name" value="PBP2_NikA_DppA_OppA_like"/>
    <property type="match status" value="1"/>
</dbReference>
<dbReference type="PANTHER" id="PTHR30290">
    <property type="entry name" value="PERIPLASMIC BINDING COMPONENT OF ABC TRANSPORTER"/>
    <property type="match status" value="1"/>
</dbReference>
<sequence length="560" mass="64934">MGTDLRCARLLLLVLVCVTFGRAQEWKNPFYYRSDDTTLVLINERVKGSHIKVFLPTMPYLYVSKLVNGTLVRSSGNHEGWEYMMATSYTKIDDLTYEFSLRKGVLFQDGTPFNADSVVENFTYFMKDPVVYSDIHKRLKSVSKVDDHTIRIHLYKPYGLLFSDLTSINLYTSAYLKRYGWSTKEGSTCNSMQAPGPYGLGPYILKQGYATGRFQTPILELQANPNYYEAGLPYIENVTIYTELTSAQSVSMALEEERLDITPIPFNKKVETVLSKYARLYTKPSTHSISIYFNLLKPNSKLRNQKIRIALNKAVNQANLLNFVYKKEGELAPTEASVNYRSVKLATANLQTWGEHTLHNPDEEKELKAILNGLELDVITMDRFMFLWRGIEYQLKKYGVTLHYTTTPNEKEIYEQLLTNRQSPKTWDILTWGNDDWSSNNPWTAFFAYRISDKWSAIDKDDIMQEYIEHFFDVEFQSEAFDEVVAKIVKRAYEKAYMLFVPSPNIVLAVNKEVRYEPSSVLLMPLWKAKLTKYHWSIRGNAAYPKEREAPMLPLRFDYD</sequence>
<dbReference type="KEGG" id="sulj:SJPD1_0899"/>
<evidence type="ECO:0000313" key="5">
    <source>
        <dbReference type="EMBL" id="ATB69012.1"/>
    </source>
</evidence>
<dbReference type="PANTHER" id="PTHR30290:SF9">
    <property type="entry name" value="OLIGOPEPTIDE-BINDING PROTEIN APPA"/>
    <property type="match status" value="1"/>
</dbReference>
<reference evidence="6" key="1">
    <citation type="submission" date="2017-09" db="EMBL/GenBank/DDBJ databases">
        <title>The complete genome of Sulfurospirillum sp. JPD-1.</title>
        <authorList>
            <person name="Goris T."/>
        </authorList>
    </citation>
    <scope>NUCLEOTIDE SEQUENCE [LARGE SCALE GENOMIC DNA]</scope>
    <source>
        <strain evidence="6">JPD-1</strain>
    </source>
</reference>
<gene>
    <name evidence="5" type="ORF">SJPD1_0899</name>
</gene>
<organism evidence="5 6">
    <name type="scientific">Sulfurospirillum diekertiae</name>
    <dbReference type="NCBI Taxonomy" id="1854492"/>
    <lineage>
        <taxon>Bacteria</taxon>
        <taxon>Pseudomonadati</taxon>
        <taxon>Campylobacterota</taxon>
        <taxon>Epsilonproteobacteria</taxon>
        <taxon>Campylobacterales</taxon>
        <taxon>Sulfurospirillaceae</taxon>
        <taxon>Sulfurospirillum</taxon>
    </lineage>
</organism>
<dbReference type="GO" id="GO:0043190">
    <property type="term" value="C:ATP-binding cassette (ABC) transporter complex"/>
    <property type="evidence" value="ECO:0007669"/>
    <property type="project" value="InterPro"/>
</dbReference>
<protein>
    <submittedName>
        <fullName evidence="5">Periplasmic binding protein</fullName>
    </submittedName>
</protein>
<comment type="similarity">
    <text evidence="1">Belongs to the bacterial solute-binding protein 5 family.</text>
</comment>
<dbReference type="InterPro" id="IPR000914">
    <property type="entry name" value="SBP_5_dom"/>
</dbReference>
<dbReference type="Gene3D" id="3.40.190.10">
    <property type="entry name" value="Periplasmic binding protein-like II"/>
    <property type="match status" value="1"/>
</dbReference>
<dbReference type="SUPFAM" id="SSF53850">
    <property type="entry name" value="Periplasmic binding protein-like II"/>
    <property type="match status" value="1"/>
</dbReference>
<name>A0A290HBT7_9BACT</name>
<evidence type="ECO:0000313" key="6">
    <source>
        <dbReference type="Proteomes" id="UP000217349"/>
    </source>
</evidence>
<evidence type="ECO:0000256" key="1">
    <source>
        <dbReference type="ARBA" id="ARBA00005695"/>
    </source>
</evidence>
<evidence type="ECO:0000259" key="4">
    <source>
        <dbReference type="Pfam" id="PF00496"/>
    </source>
</evidence>
<dbReference type="EMBL" id="CP023275">
    <property type="protein sequence ID" value="ATB69012.1"/>
    <property type="molecule type" value="Genomic_DNA"/>
</dbReference>
<dbReference type="Proteomes" id="UP000217349">
    <property type="component" value="Chromosome"/>
</dbReference>
<dbReference type="AlphaFoldDB" id="A0A290HBT7"/>
<dbReference type="GO" id="GO:0015833">
    <property type="term" value="P:peptide transport"/>
    <property type="evidence" value="ECO:0007669"/>
    <property type="project" value="TreeGrafter"/>
</dbReference>
<keyword evidence="2" id="KW-0813">Transport</keyword>
<dbReference type="GO" id="GO:1904680">
    <property type="term" value="F:peptide transmembrane transporter activity"/>
    <property type="evidence" value="ECO:0007669"/>
    <property type="project" value="TreeGrafter"/>
</dbReference>
<proteinExistence type="inferred from homology"/>
<accession>A0A290HBT7</accession>
<keyword evidence="3" id="KW-0732">Signal</keyword>
<dbReference type="Pfam" id="PF00496">
    <property type="entry name" value="SBP_bac_5"/>
    <property type="match status" value="1"/>
</dbReference>
<dbReference type="Gene3D" id="3.10.105.10">
    <property type="entry name" value="Dipeptide-binding Protein, Domain 3"/>
    <property type="match status" value="1"/>
</dbReference>
<evidence type="ECO:0000256" key="3">
    <source>
        <dbReference type="ARBA" id="ARBA00022729"/>
    </source>
</evidence>